<dbReference type="GO" id="GO:0016705">
    <property type="term" value="F:oxidoreductase activity, acting on paired donors, with incorporation or reduction of molecular oxygen"/>
    <property type="evidence" value="ECO:0007669"/>
    <property type="project" value="InterPro"/>
</dbReference>
<sequence>MQSLHHDNLYHKIFSQAFGSELNLSKFRWDTASVCFPELAWLLRNLKRYTETVASRLFGAAPSPLTVFSNHLANLRNNRRAHDQRCDFLQFFKDAEDTTFKGFLKEQATGSIDVSTVRINKAMAPGEIVAQCRFISVAGFDTTANTLALACDLLSKNEDKQKLLLDEIDSVPSFTYENIHSMEYLHNCIYETLRLQNRLCMDDSRVGPYMFRKGVSVIIDPWAVHHNPKIWGDDVEEFRPER</sequence>
<dbReference type="InterPro" id="IPR001128">
    <property type="entry name" value="Cyt_P450"/>
</dbReference>
<dbReference type="PANTHER" id="PTHR24292:SF98">
    <property type="entry name" value="CYTOCHROME P450"/>
    <property type="match status" value="1"/>
</dbReference>
<dbReference type="Gene3D" id="1.10.630.10">
    <property type="entry name" value="Cytochrome P450"/>
    <property type="match status" value="1"/>
</dbReference>
<evidence type="ECO:0008006" key="10">
    <source>
        <dbReference type="Google" id="ProtNLM"/>
    </source>
</evidence>
<reference evidence="8 9" key="1">
    <citation type="submission" date="2014-03" db="EMBL/GenBank/DDBJ databases">
        <title>Draft genome of the hookworm Oesophagostomum dentatum.</title>
        <authorList>
            <person name="Mitreva M."/>
        </authorList>
    </citation>
    <scope>NUCLEOTIDE SEQUENCE [LARGE SCALE GENOMIC DNA]</scope>
    <source>
        <strain evidence="8 9">OD-Hann</strain>
    </source>
</reference>
<dbReference type="GO" id="GO:0004497">
    <property type="term" value="F:monooxygenase activity"/>
    <property type="evidence" value="ECO:0007669"/>
    <property type="project" value="UniProtKB-KW"/>
</dbReference>
<dbReference type="GO" id="GO:0005506">
    <property type="term" value="F:iron ion binding"/>
    <property type="evidence" value="ECO:0007669"/>
    <property type="project" value="InterPro"/>
</dbReference>
<keyword evidence="6" id="KW-0408">Iron</keyword>
<comment type="similarity">
    <text evidence="2">Belongs to the cytochrome P450 family.</text>
</comment>
<comment type="cofactor">
    <cofactor evidence="1">
        <name>heme</name>
        <dbReference type="ChEBI" id="CHEBI:30413"/>
    </cofactor>
</comment>
<dbReference type="GO" id="GO:0020037">
    <property type="term" value="F:heme binding"/>
    <property type="evidence" value="ECO:0007669"/>
    <property type="project" value="InterPro"/>
</dbReference>
<keyword evidence="9" id="KW-1185">Reference proteome</keyword>
<keyword evidence="7" id="KW-0503">Monooxygenase</keyword>
<evidence type="ECO:0000256" key="3">
    <source>
        <dbReference type="ARBA" id="ARBA00022617"/>
    </source>
</evidence>
<organism evidence="8 9">
    <name type="scientific">Oesophagostomum dentatum</name>
    <name type="common">Nodular worm</name>
    <dbReference type="NCBI Taxonomy" id="61180"/>
    <lineage>
        <taxon>Eukaryota</taxon>
        <taxon>Metazoa</taxon>
        <taxon>Ecdysozoa</taxon>
        <taxon>Nematoda</taxon>
        <taxon>Chromadorea</taxon>
        <taxon>Rhabditida</taxon>
        <taxon>Rhabditina</taxon>
        <taxon>Rhabditomorpha</taxon>
        <taxon>Strongyloidea</taxon>
        <taxon>Strongylidae</taxon>
        <taxon>Oesophagostomum</taxon>
    </lineage>
</organism>
<dbReference type="OrthoDB" id="2789670at2759"/>
<evidence type="ECO:0000256" key="6">
    <source>
        <dbReference type="ARBA" id="ARBA00023004"/>
    </source>
</evidence>
<evidence type="ECO:0000256" key="1">
    <source>
        <dbReference type="ARBA" id="ARBA00001971"/>
    </source>
</evidence>
<dbReference type="SUPFAM" id="SSF48264">
    <property type="entry name" value="Cytochrome P450"/>
    <property type="match status" value="1"/>
</dbReference>
<gene>
    <name evidence="8" type="ORF">OESDEN_00217</name>
</gene>
<keyword evidence="5" id="KW-0560">Oxidoreductase</keyword>
<keyword evidence="3" id="KW-0349">Heme</keyword>
<keyword evidence="4" id="KW-0479">Metal-binding</keyword>
<dbReference type="EMBL" id="KN549204">
    <property type="protein sequence ID" value="KHJ99816.1"/>
    <property type="molecule type" value="Genomic_DNA"/>
</dbReference>
<evidence type="ECO:0000313" key="8">
    <source>
        <dbReference type="EMBL" id="KHJ99816.1"/>
    </source>
</evidence>
<evidence type="ECO:0000256" key="2">
    <source>
        <dbReference type="ARBA" id="ARBA00010617"/>
    </source>
</evidence>
<evidence type="ECO:0000256" key="7">
    <source>
        <dbReference type="ARBA" id="ARBA00023033"/>
    </source>
</evidence>
<dbReference type="PANTHER" id="PTHR24292">
    <property type="entry name" value="CYTOCHROME P450"/>
    <property type="match status" value="1"/>
</dbReference>
<dbReference type="Proteomes" id="UP000053660">
    <property type="component" value="Unassembled WGS sequence"/>
</dbReference>
<dbReference type="Pfam" id="PF00067">
    <property type="entry name" value="p450"/>
    <property type="match status" value="1"/>
</dbReference>
<proteinExistence type="inferred from homology"/>
<dbReference type="InterPro" id="IPR050476">
    <property type="entry name" value="Insect_CytP450_Detox"/>
</dbReference>
<evidence type="ECO:0000256" key="5">
    <source>
        <dbReference type="ARBA" id="ARBA00023002"/>
    </source>
</evidence>
<evidence type="ECO:0000256" key="4">
    <source>
        <dbReference type="ARBA" id="ARBA00022723"/>
    </source>
</evidence>
<protein>
    <recommendedName>
        <fullName evidence="10">Unspecific monooxygenase</fullName>
    </recommendedName>
</protein>
<dbReference type="InterPro" id="IPR036396">
    <property type="entry name" value="Cyt_P450_sf"/>
</dbReference>
<dbReference type="AlphaFoldDB" id="A0A0B1TUJ9"/>
<accession>A0A0B1TUJ9</accession>
<name>A0A0B1TUJ9_OESDE</name>
<evidence type="ECO:0000313" key="9">
    <source>
        <dbReference type="Proteomes" id="UP000053660"/>
    </source>
</evidence>